<reference evidence="3 4" key="1">
    <citation type="submission" date="2018-06" db="EMBL/GenBank/DDBJ databases">
        <title>Genomic insight into two independent archaeal endosymbiosis events.</title>
        <authorList>
            <person name="Lind A.E."/>
            <person name="Lewis W.H."/>
            <person name="Spang A."/>
            <person name="Guy L."/>
            <person name="Embley M.T."/>
            <person name="Ettema T.J.G."/>
        </authorList>
    </citation>
    <scope>NUCLEOTIDE SEQUENCE [LARGE SCALE GENOMIC DNA]</scope>
    <source>
        <strain evidence="3">NOE</strain>
    </source>
</reference>
<dbReference type="InterPro" id="IPR001434">
    <property type="entry name" value="OmcB-like_DUF11"/>
</dbReference>
<dbReference type="Proteomes" id="UP000253099">
    <property type="component" value="Unassembled WGS sequence"/>
</dbReference>
<comment type="caution">
    <text evidence="3">The sequence shown here is derived from an EMBL/GenBank/DDBJ whole genome shotgun (WGS) entry which is preliminary data.</text>
</comment>
<protein>
    <recommendedName>
        <fullName evidence="2">DUF11 domain-containing protein</fullName>
    </recommendedName>
</protein>
<accession>A0A366M8B5</accession>
<dbReference type="Pfam" id="PF01345">
    <property type="entry name" value="DUF11"/>
    <property type="match status" value="1"/>
</dbReference>
<evidence type="ECO:0000259" key="2">
    <source>
        <dbReference type="Pfam" id="PF01345"/>
    </source>
</evidence>
<feature type="transmembrane region" description="Helical" evidence="1">
    <location>
        <begin position="122"/>
        <end position="144"/>
    </location>
</feature>
<proteinExistence type="predicted"/>
<keyword evidence="1" id="KW-0472">Membrane</keyword>
<feature type="domain" description="DUF11" evidence="2">
    <location>
        <begin position="60"/>
        <end position="117"/>
    </location>
</feature>
<gene>
    <name evidence="3" type="ORF">ALNOE001_20070</name>
</gene>
<dbReference type="InterPro" id="IPR047589">
    <property type="entry name" value="DUF11_rpt"/>
</dbReference>
<dbReference type="AlphaFoldDB" id="A0A366M8B5"/>
<evidence type="ECO:0000313" key="4">
    <source>
        <dbReference type="Proteomes" id="UP000253099"/>
    </source>
</evidence>
<evidence type="ECO:0000313" key="3">
    <source>
        <dbReference type="EMBL" id="RBQ22277.1"/>
    </source>
</evidence>
<sequence length="147" mass="16090">MVELIFKIGNQVNETIIGDIRTILYSENVTLEANKKYSLNTLSNDEDIILEILSIATSNIKIVKTANVTSVLNGDLVEFTIGVTNNGPSSTFVNSTDFLPDGMIYVSDNSSYGSGTKVGNELVLILVLIIRIIILLMKLLRLILQAL</sequence>
<dbReference type="NCBIfam" id="TIGR01451">
    <property type="entry name" value="B_ant_repeat"/>
    <property type="match status" value="1"/>
</dbReference>
<dbReference type="EMBL" id="NIZT01000070">
    <property type="protein sequence ID" value="RBQ22277.1"/>
    <property type="molecule type" value="Genomic_DNA"/>
</dbReference>
<organism evidence="3 4">
    <name type="scientific">Candidatus Methanobinarius endosymbioticus</name>
    <dbReference type="NCBI Taxonomy" id="2006182"/>
    <lineage>
        <taxon>Archaea</taxon>
        <taxon>Methanobacteriati</taxon>
        <taxon>Methanobacteriota</taxon>
        <taxon>Methanomada group</taxon>
        <taxon>Methanobacteria</taxon>
        <taxon>Methanobacteriales</taxon>
        <taxon>Methanobacteriaceae</taxon>
        <taxon>Candidatus Methanobinarius</taxon>
    </lineage>
</organism>
<keyword evidence="1" id="KW-1133">Transmembrane helix</keyword>
<name>A0A366M8B5_9EURY</name>
<keyword evidence="4" id="KW-1185">Reference proteome</keyword>
<evidence type="ECO:0000256" key="1">
    <source>
        <dbReference type="SAM" id="Phobius"/>
    </source>
</evidence>
<keyword evidence="1" id="KW-0812">Transmembrane</keyword>